<dbReference type="PANTHER" id="PTHR30096:SF0">
    <property type="entry name" value="4,5-DOPA DIOXYGENASE EXTRADIOL-LIKE PROTEIN"/>
    <property type="match status" value="1"/>
</dbReference>
<dbReference type="SUPFAM" id="SSF53213">
    <property type="entry name" value="LigB-like"/>
    <property type="match status" value="1"/>
</dbReference>
<feature type="domain" description="Extradiol ring-cleavage dioxygenase class III enzyme subunit B" evidence="6">
    <location>
        <begin position="40"/>
        <end position="245"/>
    </location>
</feature>
<accession>A0ABQ3B1C3</accession>
<keyword evidence="7" id="KW-0223">Dioxygenase</keyword>
<evidence type="ECO:0000256" key="4">
    <source>
        <dbReference type="ARBA" id="ARBA00022833"/>
    </source>
</evidence>
<keyword evidence="4" id="KW-0862">Zinc</keyword>
<evidence type="ECO:0000256" key="2">
    <source>
        <dbReference type="ARBA" id="ARBA00007581"/>
    </source>
</evidence>
<dbReference type="InterPro" id="IPR004183">
    <property type="entry name" value="Xdiol_dOase_suB"/>
</dbReference>
<dbReference type="PANTHER" id="PTHR30096">
    <property type="entry name" value="4,5-DOPA DIOXYGENASE EXTRADIOL-LIKE PROTEIN"/>
    <property type="match status" value="1"/>
</dbReference>
<keyword evidence="8" id="KW-1185">Reference proteome</keyword>
<evidence type="ECO:0000256" key="5">
    <source>
        <dbReference type="ARBA" id="ARBA00023002"/>
    </source>
</evidence>
<dbReference type="CDD" id="cd07363">
    <property type="entry name" value="45_DOPA_Dioxygenase"/>
    <property type="match status" value="1"/>
</dbReference>
<gene>
    <name evidence="7" type="ORF">GCM10011613_18160</name>
</gene>
<evidence type="ECO:0000313" key="8">
    <source>
        <dbReference type="Proteomes" id="UP000619761"/>
    </source>
</evidence>
<dbReference type="Proteomes" id="UP000619761">
    <property type="component" value="Unassembled WGS sequence"/>
</dbReference>
<dbReference type="InterPro" id="IPR014436">
    <property type="entry name" value="Extradiol_dOase_DODA"/>
</dbReference>
<dbReference type="PIRSF" id="PIRSF006157">
    <property type="entry name" value="Doxgns_DODA"/>
    <property type="match status" value="1"/>
</dbReference>
<evidence type="ECO:0000313" key="7">
    <source>
        <dbReference type="EMBL" id="GGY73411.1"/>
    </source>
</evidence>
<dbReference type="Gene3D" id="3.40.830.10">
    <property type="entry name" value="LigB-like"/>
    <property type="match status" value="1"/>
</dbReference>
<dbReference type="RefSeq" id="WP_189417704.1">
    <property type="nucleotide sequence ID" value="NZ_BMYZ01000001.1"/>
</dbReference>
<proteinExistence type="inferred from homology"/>
<keyword evidence="3" id="KW-0479">Metal-binding</keyword>
<sequence>MSDKIMPVLFVPHGGGPMPLLGEANHRELTAFMKSVSADLPRPTAIVVITAHWEENIATISNSPAPGMLYDYSGFPPKSYEFKYPVAGDPALAQQIAALLEAQGLKSRLDAARDLDHGSFVPLMLMYPHANIPVVQLSLLKSLDPAAHIALGKVLAPLREQGVLILGSGMSFHNMRAFFSANPSTQARSEDFDDWLTETITQDGLTAEDRAARLVDWKNAPEALFCHPREEHLLPLHVCFGAGSIASPVATKVFSGFLFNTKISAFLWS</sequence>
<evidence type="ECO:0000256" key="1">
    <source>
        <dbReference type="ARBA" id="ARBA00001947"/>
    </source>
</evidence>
<comment type="caution">
    <text evidence="7">The sequence shown here is derived from an EMBL/GenBank/DDBJ whole genome shotgun (WGS) entry which is preliminary data.</text>
</comment>
<organism evidence="7 8">
    <name type="scientific">Cellvibrio zantedeschiae</name>
    <dbReference type="NCBI Taxonomy" id="1237077"/>
    <lineage>
        <taxon>Bacteria</taxon>
        <taxon>Pseudomonadati</taxon>
        <taxon>Pseudomonadota</taxon>
        <taxon>Gammaproteobacteria</taxon>
        <taxon>Cellvibrionales</taxon>
        <taxon>Cellvibrionaceae</taxon>
        <taxon>Cellvibrio</taxon>
    </lineage>
</organism>
<dbReference type="Pfam" id="PF02900">
    <property type="entry name" value="LigB"/>
    <property type="match status" value="1"/>
</dbReference>
<evidence type="ECO:0000256" key="3">
    <source>
        <dbReference type="ARBA" id="ARBA00022723"/>
    </source>
</evidence>
<protein>
    <submittedName>
        <fullName evidence="7">Dioxygenase</fullName>
    </submittedName>
</protein>
<evidence type="ECO:0000259" key="6">
    <source>
        <dbReference type="Pfam" id="PF02900"/>
    </source>
</evidence>
<name>A0ABQ3B1C3_9GAMM</name>
<reference evidence="8" key="1">
    <citation type="journal article" date="2019" name="Int. J. Syst. Evol. Microbiol.">
        <title>The Global Catalogue of Microorganisms (GCM) 10K type strain sequencing project: providing services to taxonomists for standard genome sequencing and annotation.</title>
        <authorList>
            <consortium name="The Broad Institute Genomics Platform"/>
            <consortium name="The Broad Institute Genome Sequencing Center for Infectious Disease"/>
            <person name="Wu L."/>
            <person name="Ma J."/>
        </authorList>
    </citation>
    <scope>NUCLEOTIDE SEQUENCE [LARGE SCALE GENOMIC DNA]</scope>
    <source>
        <strain evidence="8">KCTC 32239</strain>
    </source>
</reference>
<keyword evidence="5" id="KW-0560">Oxidoreductase</keyword>
<comment type="similarity">
    <text evidence="2">Belongs to the DODA-type extradiol aromatic ring-opening dioxygenase family.</text>
</comment>
<dbReference type="GO" id="GO:0051213">
    <property type="term" value="F:dioxygenase activity"/>
    <property type="evidence" value="ECO:0007669"/>
    <property type="project" value="UniProtKB-KW"/>
</dbReference>
<comment type="cofactor">
    <cofactor evidence="1">
        <name>Zn(2+)</name>
        <dbReference type="ChEBI" id="CHEBI:29105"/>
    </cofactor>
</comment>
<dbReference type="EMBL" id="BMYZ01000001">
    <property type="protein sequence ID" value="GGY73411.1"/>
    <property type="molecule type" value="Genomic_DNA"/>
</dbReference>